<keyword evidence="1" id="KW-0805">Transcription regulation</keyword>
<protein>
    <submittedName>
        <fullName evidence="5">Helix-turn-helix domain-containing protein</fullName>
    </submittedName>
</protein>
<dbReference type="Pfam" id="PF12833">
    <property type="entry name" value="HTH_18"/>
    <property type="match status" value="1"/>
</dbReference>
<dbReference type="GO" id="GO:0003700">
    <property type="term" value="F:DNA-binding transcription factor activity"/>
    <property type="evidence" value="ECO:0007669"/>
    <property type="project" value="InterPro"/>
</dbReference>
<evidence type="ECO:0000259" key="4">
    <source>
        <dbReference type="PROSITE" id="PS01124"/>
    </source>
</evidence>
<evidence type="ECO:0000256" key="2">
    <source>
        <dbReference type="ARBA" id="ARBA00023125"/>
    </source>
</evidence>
<sequence length="284" mass="32853">MRLDYHSTIEDSTFILTNFNCSPAQHLLQDKGLYKILWAKEDNCKIMVDGYNVSLKKNQILFSTTINVLEIPKESGIIAIVFNREFYCIRDHDYEVSCNGILFFGSSKPPIVTLSEKEAISFETMFSIFKEEFETRDHIQGEILRVMLKRLLIKSTRLVIDSKGIAEVPHSQMETIRKFHILIEQNFREMHQVSDYAGLLFKSPKTISNVFKKAGYSSPLTIINDRIILEAKRLLLFSDKTAEQISYELGYKEGGHFSKFFKSHCGLPPLEFKTNHLKLKNRPN</sequence>
<organism evidence="5 6">
    <name type="scientific">Brumimicrobium glaciale</name>
    <dbReference type="NCBI Taxonomy" id="200475"/>
    <lineage>
        <taxon>Bacteria</taxon>
        <taxon>Pseudomonadati</taxon>
        <taxon>Bacteroidota</taxon>
        <taxon>Flavobacteriia</taxon>
        <taxon>Flavobacteriales</taxon>
        <taxon>Crocinitomicaceae</taxon>
        <taxon>Brumimicrobium</taxon>
    </lineage>
</organism>
<dbReference type="PANTHER" id="PTHR43280:SF32">
    <property type="entry name" value="TRANSCRIPTIONAL REGULATORY PROTEIN"/>
    <property type="match status" value="1"/>
</dbReference>
<dbReference type="OrthoDB" id="2666928at2"/>
<reference evidence="5 6" key="1">
    <citation type="submission" date="2019-02" db="EMBL/GenBank/DDBJ databases">
        <title>Genome sequence of the sea-ice species Brumimicrobium glaciale.</title>
        <authorList>
            <person name="Bowman J.P."/>
        </authorList>
    </citation>
    <scope>NUCLEOTIDE SEQUENCE [LARGE SCALE GENOMIC DNA]</scope>
    <source>
        <strain evidence="5 6">IC156</strain>
    </source>
</reference>
<dbReference type="PANTHER" id="PTHR43280">
    <property type="entry name" value="ARAC-FAMILY TRANSCRIPTIONAL REGULATOR"/>
    <property type="match status" value="1"/>
</dbReference>
<dbReference type="SMART" id="SM00342">
    <property type="entry name" value="HTH_ARAC"/>
    <property type="match status" value="1"/>
</dbReference>
<accession>A0A4V1WGB1</accession>
<dbReference type="Proteomes" id="UP000293952">
    <property type="component" value="Unassembled WGS sequence"/>
</dbReference>
<dbReference type="SUPFAM" id="SSF46689">
    <property type="entry name" value="Homeodomain-like"/>
    <property type="match status" value="1"/>
</dbReference>
<evidence type="ECO:0000313" key="5">
    <source>
        <dbReference type="EMBL" id="RYM36081.1"/>
    </source>
</evidence>
<dbReference type="AlphaFoldDB" id="A0A4V1WGB1"/>
<keyword evidence="2" id="KW-0238">DNA-binding</keyword>
<evidence type="ECO:0000313" key="6">
    <source>
        <dbReference type="Proteomes" id="UP000293952"/>
    </source>
</evidence>
<dbReference type="PROSITE" id="PS01124">
    <property type="entry name" value="HTH_ARAC_FAMILY_2"/>
    <property type="match status" value="1"/>
</dbReference>
<dbReference type="InterPro" id="IPR009057">
    <property type="entry name" value="Homeodomain-like_sf"/>
</dbReference>
<feature type="domain" description="HTH araC/xylS-type" evidence="4">
    <location>
        <begin position="177"/>
        <end position="275"/>
    </location>
</feature>
<evidence type="ECO:0000256" key="3">
    <source>
        <dbReference type="ARBA" id="ARBA00023163"/>
    </source>
</evidence>
<dbReference type="GO" id="GO:0043565">
    <property type="term" value="F:sequence-specific DNA binding"/>
    <property type="evidence" value="ECO:0007669"/>
    <property type="project" value="InterPro"/>
</dbReference>
<keyword evidence="6" id="KW-1185">Reference proteome</keyword>
<name>A0A4V1WGB1_9FLAO</name>
<comment type="caution">
    <text evidence="5">The sequence shown here is derived from an EMBL/GenBank/DDBJ whole genome shotgun (WGS) entry which is preliminary data.</text>
</comment>
<dbReference type="RefSeq" id="WP_130092446.1">
    <property type="nucleotide sequence ID" value="NZ_SETE01000001.1"/>
</dbReference>
<gene>
    <name evidence="5" type="ORF">ERX46_03545</name>
</gene>
<dbReference type="InterPro" id="IPR018060">
    <property type="entry name" value="HTH_AraC"/>
</dbReference>
<dbReference type="Gene3D" id="1.10.10.60">
    <property type="entry name" value="Homeodomain-like"/>
    <property type="match status" value="1"/>
</dbReference>
<proteinExistence type="predicted"/>
<evidence type="ECO:0000256" key="1">
    <source>
        <dbReference type="ARBA" id="ARBA00023015"/>
    </source>
</evidence>
<keyword evidence="3" id="KW-0804">Transcription</keyword>
<dbReference type="EMBL" id="SETE01000001">
    <property type="protein sequence ID" value="RYM36081.1"/>
    <property type="molecule type" value="Genomic_DNA"/>
</dbReference>